<dbReference type="InterPro" id="IPR052907">
    <property type="entry name" value="Beta-lactamase/esterase"/>
</dbReference>
<reference evidence="2" key="1">
    <citation type="journal article" date="2015" name="Nature">
        <title>Complex archaea that bridge the gap between prokaryotes and eukaryotes.</title>
        <authorList>
            <person name="Spang A."/>
            <person name="Saw J.H."/>
            <person name="Jorgensen S.L."/>
            <person name="Zaremba-Niedzwiedzka K."/>
            <person name="Martijn J."/>
            <person name="Lind A.E."/>
            <person name="van Eijk R."/>
            <person name="Schleper C."/>
            <person name="Guy L."/>
            <person name="Ettema T.J."/>
        </authorList>
    </citation>
    <scope>NUCLEOTIDE SEQUENCE</scope>
</reference>
<dbReference type="Gene3D" id="3.40.710.10">
    <property type="entry name" value="DD-peptidase/beta-lactamase superfamily"/>
    <property type="match status" value="2"/>
</dbReference>
<dbReference type="PANTHER" id="PTHR43319:SF3">
    <property type="entry name" value="BETA-LACTAMASE-RELATED DOMAIN-CONTAINING PROTEIN"/>
    <property type="match status" value="1"/>
</dbReference>
<sequence>MIKNVKINGKCEPRFESVKEAFTRNFEEEMEVGASFAVTINGKYVIDIWGGYKDRERTQPWEKDTICNVYSTTKVPTVLCTMICVDRGLLDLDENVAKYWPEFAQNGKENILVRQILSHTSGLAGFEEALTTPSKYLYDWEKATSLLAAQKPWWEPGTKSGYHAITHGYLLGELVRRVTGKTLGTFFKEEVADPLKMDFHIGLAEEHVPRVTKLIPDLPIMEYVPLIMGGLFQIVNESDVVKKEIEDLDKKILLDYGDDDQFSVIISNGKIEFKVGKIDNPDCSFIVTKDRAGVINSLFSSLNEEADYVAANLKKVGTPEDLNLVKKLFELFAVEARKSGRVGIKMAIPGGIRDRSGDREWQAAEIPAANGHGNARSVAKIASVIACEGEIDGKKFISKETLEKILEEQIYGRDLVMPYLLRFGLGVGLPTEVRPAPNPRTCWWGGAGGSAIRMDLDDHIAFGYVMNQMRNQTLQETSANMFHSDTRGNRLIKATYESLNLI</sequence>
<name>A0A0F9GKG2_9ZZZZ</name>
<dbReference type="AlphaFoldDB" id="A0A0F9GKG2"/>
<comment type="caution">
    <text evidence="2">The sequence shown here is derived from an EMBL/GenBank/DDBJ whole genome shotgun (WGS) entry which is preliminary data.</text>
</comment>
<evidence type="ECO:0000313" key="2">
    <source>
        <dbReference type="EMBL" id="KKL99364.1"/>
    </source>
</evidence>
<organism evidence="2">
    <name type="scientific">marine sediment metagenome</name>
    <dbReference type="NCBI Taxonomy" id="412755"/>
    <lineage>
        <taxon>unclassified sequences</taxon>
        <taxon>metagenomes</taxon>
        <taxon>ecological metagenomes</taxon>
    </lineage>
</organism>
<dbReference type="EMBL" id="LAZR01017694">
    <property type="protein sequence ID" value="KKL99364.1"/>
    <property type="molecule type" value="Genomic_DNA"/>
</dbReference>
<feature type="domain" description="Beta-lactamase-related" evidence="1">
    <location>
        <begin position="357"/>
        <end position="474"/>
    </location>
</feature>
<evidence type="ECO:0000259" key="1">
    <source>
        <dbReference type="Pfam" id="PF00144"/>
    </source>
</evidence>
<protein>
    <recommendedName>
        <fullName evidence="1">Beta-lactamase-related domain-containing protein</fullName>
    </recommendedName>
</protein>
<dbReference type="SUPFAM" id="SSF56601">
    <property type="entry name" value="beta-lactamase/transpeptidase-like"/>
    <property type="match status" value="1"/>
</dbReference>
<feature type="domain" description="Beta-lactamase-related" evidence="1">
    <location>
        <begin position="22"/>
        <end position="214"/>
    </location>
</feature>
<dbReference type="Pfam" id="PF00144">
    <property type="entry name" value="Beta-lactamase"/>
    <property type="match status" value="2"/>
</dbReference>
<gene>
    <name evidence="2" type="ORF">LCGC14_1815150</name>
</gene>
<dbReference type="InterPro" id="IPR012338">
    <property type="entry name" value="Beta-lactam/transpept-like"/>
</dbReference>
<proteinExistence type="predicted"/>
<dbReference type="PANTHER" id="PTHR43319">
    <property type="entry name" value="BETA-LACTAMASE-RELATED"/>
    <property type="match status" value="1"/>
</dbReference>
<dbReference type="InterPro" id="IPR001466">
    <property type="entry name" value="Beta-lactam-related"/>
</dbReference>
<accession>A0A0F9GKG2</accession>